<proteinExistence type="predicted"/>
<accession>A0A024H8G1</accession>
<keyword evidence="2" id="KW-1185">Reference proteome</keyword>
<dbReference type="EMBL" id="CAQI01000056">
    <property type="protein sequence ID" value="CCQ48167.1"/>
    <property type="molecule type" value="Genomic_DNA"/>
</dbReference>
<comment type="caution">
    <text evidence="1">The sequence shown here is derived from an EMBL/GenBank/DDBJ whole genome shotgun (WGS) entry which is preliminary data.</text>
</comment>
<evidence type="ECO:0000313" key="2">
    <source>
        <dbReference type="Proteomes" id="UP000035722"/>
    </source>
</evidence>
<protein>
    <submittedName>
        <fullName evidence="1">Uncharacterized protein</fullName>
    </submittedName>
</protein>
<gene>
    <name evidence="1" type="ORF">ARTSIC4J27_4167</name>
</gene>
<reference evidence="2" key="1">
    <citation type="journal article" date="2014" name="Genome Announc.">
        <title>Genome Sequence of Arthrobacter siccitolerans 4J27, a Xeroprotectant-Producing Desiccation-Tolerant Microorganism.</title>
        <authorList>
            <person name="Manzanera M."/>
            <person name="Santa-Cruz-Calvo L."/>
            <person name="Vilchez J.I."/>
            <person name="Garcia-Fontana C."/>
            <person name="Silva-Castro G.A."/>
            <person name="Calvo C."/>
            <person name="Gonzalez-Lopez J."/>
        </authorList>
    </citation>
    <scope>NUCLEOTIDE SEQUENCE [LARGE SCALE GENOMIC DNA]</scope>
    <source>
        <strain evidence="2">4J27</strain>
    </source>
</reference>
<organism evidence="1 2">
    <name type="scientific">Pseudarthrobacter siccitolerans</name>
    <dbReference type="NCBI Taxonomy" id="861266"/>
    <lineage>
        <taxon>Bacteria</taxon>
        <taxon>Bacillati</taxon>
        <taxon>Actinomycetota</taxon>
        <taxon>Actinomycetes</taxon>
        <taxon>Micrococcales</taxon>
        <taxon>Micrococcaceae</taxon>
        <taxon>Pseudarthrobacter</taxon>
    </lineage>
</organism>
<name>A0A024H8G1_9MICC</name>
<evidence type="ECO:0000313" key="1">
    <source>
        <dbReference type="EMBL" id="CCQ48167.1"/>
    </source>
</evidence>
<dbReference type="AlphaFoldDB" id="A0A024H8G1"/>
<sequence>MRGDVRQPELVRCRGGEIPLDQVVVDRRPWICGSVPVS</sequence>
<dbReference type="Proteomes" id="UP000035722">
    <property type="component" value="Unassembled WGS sequence"/>
</dbReference>